<feature type="compositionally biased region" description="Acidic residues" evidence="1">
    <location>
        <begin position="166"/>
        <end position="177"/>
    </location>
</feature>
<name>A0A423WN77_9PEZI</name>
<dbReference type="OrthoDB" id="5200774at2759"/>
<proteinExistence type="predicted"/>
<organism evidence="2 3">
    <name type="scientific">Cytospora leucostoma</name>
    <dbReference type="NCBI Taxonomy" id="1230097"/>
    <lineage>
        <taxon>Eukaryota</taxon>
        <taxon>Fungi</taxon>
        <taxon>Dikarya</taxon>
        <taxon>Ascomycota</taxon>
        <taxon>Pezizomycotina</taxon>
        <taxon>Sordariomycetes</taxon>
        <taxon>Sordariomycetidae</taxon>
        <taxon>Diaporthales</taxon>
        <taxon>Cytosporaceae</taxon>
        <taxon>Cytospora</taxon>
    </lineage>
</organism>
<reference evidence="2 3" key="1">
    <citation type="submission" date="2015-09" db="EMBL/GenBank/DDBJ databases">
        <title>Host preference determinants of Valsa canker pathogens revealed by comparative genomics.</title>
        <authorList>
            <person name="Yin Z."/>
            <person name="Huang L."/>
        </authorList>
    </citation>
    <scope>NUCLEOTIDE SEQUENCE [LARGE SCALE GENOMIC DNA]</scope>
    <source>
        <strain evidence="2 3">SXYLt</strain>
    </source>
</reference>
<dbReference type="InParanoid" id="A0A423WN77"/>
<sequence length="218" mass="24330">MDFPSSTPNPMILHPGHERQWDHEHVLEDTLRWTETKQADSFPLRRSSVLSIKRRASQPDVLRRVEKRQRINKPVITTKQRSLSEKSKSTADWEHLLKSSLQSLQGLYAKIDVPAAPKSQMLGDMIPVRLVNHDPALMASKAMHHAAGCCNEGGSSEESYDSSSSEAEDSSDSDDAFDGPATPNASRFDEHVDIDIDIDFNSNRGSGVPSHEAYPQLR</sequence>
<evidence type="ECO:0000313" key="3">
    <source>
        <dbReference type="Proteomes" id="UP000285146"/>
    </source>
</evidence>
<feature type="region of interest" description="Disordered" evidence="1">
    <location>
        <begin position="147"/>
        <end position="190"/>
    </location>
</feature>
<feature type="region of interest" description="Disordered" evidence="1">
    <location>
        <begin position="199"/>
        <end position="218"/>
    </location>
</feature>
<evidence type="ECO:0000256" key="1">
    <source>
        <dbReference type="SAM" id="MobiDB-lite"/>
    </source>
</evidence>
<accession>A0A423WN77</accession>
<dbReference type="Proteomes" id="UP000285146">
    <property type="component" value="Unassembled WGS sequence"/>
</dbReference>
<comment type="caution">
    <text evidence="2">The sequence shown here is derived from an EMBL/GenBank/DDBJ whole genome shotgun (WGS) entry which is preliminary data.</text>
</comment>
<protein>
    <submittedName>
        <fullName evidence="2">Uncharacterized protein</fullName>
    </submittedName>
</protein>
<dbReference type="EMBL" id="LKEB01000046">
    <property type="protein sequence ID" value="ROW04951.1"/>
    <property type="molecule type" value="Genomic_DNA"/>
</dbReference>
<keyword evidence="3" id="KW-1185">Reference proteome</keyword>
<evidence type="ECO:0000313" key="2">
    <source>
        <dbReference type="EMBL" id="ROW04951.1"/>
    </source>
</evidence>
<feature type="compositionally biased region" description="Low complexity" evidence="1">
    <location>
        <begin position="152"/>
        <end position="165"/>
    </location>
</feature>
<dbReference type="AlphaFoldDB" id="A0A423WN77"/>
<gene>
    <name evidence="2" type="ORF">VPNG_07030</name>
</gene>